<evidence type="ECO:0000313" key="3">
    <source>
        <dbReference type="Proteomes" id="UP001497472"/>
    </source>
</evidence>
<name>A0AAV1JZQ3_9NEOP</name>
<feature type="domain" description="C2H2-type" evidence="1">
    <location>
        <begin position="40"/>
        <end position="60"/>
    </location>
</feature>
<comment type="caution">
    <text evidence="2">The sequence shown here is derived from an EMBL/GenBank/DDBJ whole genome shotgun (WGS) entry which is preliminary data.</text>
</comment>
<accession>A0AAV1JZQ3</accession>
<gene>
    <name evidence="2" type="ORF">LNINA_LOCUS13235</name>
</gene>
<dbReference type="AlphaFoldDB" id="A0AAV1JZQ3"/>
<proteinExistence type="predicted"/>
<evidence type="ECO:0000313" key="2">
    <source>
        <dbReference type="EMBL" id="CAK1554312.1"/>
    </source>
</evidence>
<protein>
    <recommendedName>
        <fullName evidence="1">C2H2-type domain-containing protein</fullName>
    </recommendedName>
</protein>
<dbReference type="EMBL" id="CAVLEF010000277">
    <property type="protein sequence ID" value="CAK1554312.1"/>
    <property type="molecule type" value="Genomic_DNA"/>
</dbReference>
<dbReference type="Proteomes" id="UP001497472">
    <property type="component" value="Unassembled WGS sequence"/>
</dbReference>
<feature type="domain" description="C2H2-type" evidence="1">
    <location>
        <begin position="250"/>
        <end position="271"/>
    </location>
</feature>
<dbReference type="SMART" id="SM00355">
    <property type="entry name" value="ZnF_C2H2"/>
    <property type="match status" value="5"/>
</dbReference>
<reference evidence="2 3" key="1">
    <citation type="submission" date="2023-11" db="EMBL/GenBank/DDBJ databases">
        <authorList>
            <person name="Okamura Y."/>
        </authorList>
    </citation>
    <scope>NUCLEOTIDE SEQUENCE [LARGE SCALE GENOMIC DNA]</scope>
</reference>
<evidence type="ECO:0000259" key="1">
    <source>
        <dbReference type="PROSITE" id="PS00028"/>
    </source>
</evidence>
<keyword evidence="3" id="KW-1185">Reference proteome</keyword>
<organism evidence="2 3">
    <name type="scientific">Leptosia nina</name>
    <dbReference type="NCBI Taxonomy" id="320188"/>
    <lineage>
        <taxon>Eukaryota</taxon>
        <taxon>Metazoa</taxon>
        <taxon>Ecdysozoa</taxon>
        <taxon>Arthropoda</taxon>
        <taxon>Hexapoda</taxon>
        <taxon>Insecta</taxon>
        <taxon>Pterygota</taxon>
        <taxon>Neoptera</taxon>
        <taxon>Endopterygota</taxon>
        <taxon>Lepidoptera</taxon>
        <taxon>Glossata</taxon>
        <taxon>Ditrysia</taxon>
        <taxon>Papilionoidea</taxon>
        <taxon>Pieridae</taxon>
        <taxon>Pierinae</taxon>
        <taxon>Leptosia</taxon>
    </lineage>
</organism>
<dbReference type="PROSITE" id="PS00028">
    <property type="entry name" value="ZINC_FINGER_C2H2_1"/>
    <property type="match status" value="2"/>
</dbReference>
<sequence>MEKENSLDVSNRPTRGSISHHFSPQVVIKDCKNSLDALFCKSCQILFATQNAADVHMARHLLEETDNDLNKPIARCQVCGYIFRSLQHFNSNSVKRHASAFSEPTAEYFNGTCMNCTDTHANIVAHNKHILSNHYDLYNIQNVNHLKINRRRDKNFTTQETAGANDSSTRVDGRGVKVEVKSEYARRATIDEKKDIKDTQRIKKEEIKAESKALQSETPVNTYEITIYRDFLPNHNLGAIPRRGPMLTVCPICGVYFNVLPEYINHYEANHRTDYMIPLYKPFDGVCVCGKRYQDIEGFNGHVRKRHEVLYTRDAPTVQMKVQARRP</sequence>
<dbReference type="InterPro" id="IPR013087">
    <property type="entry name" value="Znf_C2H2_type"/>
</dbReference>